<sequence length="71" mass="7837">MSIRFIPNVWAEAKRLWSMRVAIFWTAVGTVAALWLGLAGSIPAPIFFGIGFLIIFSFGVARLLKQPGTEQ</sequence>
<dbReference type="Proteomes" id="UP000254343">
    <property type="component" value="Unassembled WGS sequence"/>
</dbReference>
<protein>
    <submittedName>
        <fullName evidence="2">Uncharacterized protein</fullName>
    </submittedName>
</protein>
<gene>
    <name evidence="2" type="ORF">NCTC12722_03258</name>
</gene>
<reference evidence="2 3" key="1">
    <citation type="submission" date="2018-06" db="EMBL/GenBank/DDBJ databases">
        <authorList>
            <consortium name="Pathogen Informatics"/>
            <person name="Doyle S."/>
        </authorList>
    </citation>
    <scope>NUCLEOTIDE SEQUENCE [LARGE SCALE GENOMIC DNA]</scope>
    <source>
        <strain evidence="2 3">NCTC12722</strain>
    </source>
</reference>
<dbReference type="InterPro" id="IPR057700">
    <property type="entry name" value="DUF7940"/>
</dbReference>
<evidence type="ECO:0000313" key="3">
    <source>
        <dbReference type="Proteomes" id="UP000254343"/>
    </source>
</evidence>
<keyword evidence="1" id="KW-1133">Transmembrane helix</keyword>
<evidence type="ECO:0000256" key="1">
    <source>
        <dbReference type="SAM" id="Phobius"/>
    </source>
</evidence>
<keyword evidence="1" id="KW-0812">Transmembrane</keyword>
<dbReference type="AlphaFoldDB" id="A0A380WD17"/>
<dbReference type="RefSeq" id="WP_002716863.1">
    <property type="nucleotide sequence ID" value="NZ_UFSI01000001.1"/>
</dbReference>
<feature type="transmembrane region" description="Helical" evidence="1">
    <location>
        <begin position="21"/>
        <end position="38"/>
    </location>
</feature>
<organism evidence="2 3">
    <name type="scientific">Afipia felis</name>
    <name type="common">Cat scratch disease bacillus</name>
    <dbReference type="NCBI Taxonomy" id="1035"/>
    <lineage>
        <taxon>Bacteria</taxon>
        <taxon>Pseudomonadati</taxon>
        <taxon>Pseudomonadota</taxon>
        <taxon>Alphaproteobacteria</taxon>
        <taxon>Hyphomicrobiales</taxon>
        <taxon>Nitrobacteraceae</taxon>
        <taxon>Afipia</taxon>
    </lineage>
</organism>
<accession>A0A380WD17</accession>
<dbReference type="EMBL" id="UIGB01000001">
    <property type="protein sequence ID" value="SUU86037.1"/>
    <property type="molecule type" value="Genomic_DNA"/>
</dbReference>
<proteinExistence type="predicted"/>
<keyword evidence="1" id="KW-0472">Membrane</keyword>
<dbReference type="Pfam" id="PF25612">
    <property type="entry name" value="DUF7940"/>
    <property type="match status" value="1"/>
</dbReference>
<name>A0A380WD17_AFIFE</name>
<feature type="transmembrane region" description="Helical" evidence="1">
    <location>
        <begin position="44"/>
        <end position="64"/>
    </location>
</feature>
<evidence type="ECO:0000313" key="2">
    <source>
        <dbReference type="EMBL" id="SUU86037.1"/>
    </source>
</evidence>